<gene>
    <name evidence="3" type="ORF">ONB1V03_LOCUS4610</name>
</gene>
<name>A0A7R9LMH6_9ACAR</name>
<sequence length="242" mass="27957">MASNTPAEESRRVAAETGWMTDREVTDPMYYKTLVKEKTAALAEALKENKMLHEENNGLREQLQEVTHEKDISEAEVNRMRPMVDKFIELRDVFQDDLRPMAERLAFLWSRNASANPFIDRTDTTSAQAYHWMVEPAMRAYRFISTHTYTPNLKLHVIDNLYVRVARNETISEILLRSRAQKSDEKRRPFTTLAKHNKRKAPTGGQPFDITDQRAACRQTSCDMDDMDETLGDTITANNSKL</sequence>
<feature type="region of interest" description="Disordered" evidence="2">
    <location>
        <begin position="185"/>
        <end position="209"/>
    </location>
</feature>
<evidence type="ECO:0000256" key="1">
    <source>
        <dbReference type="SAM" id="Coils"/>
    </source>
</evidence>
<proteinExistence type="predicted"/>
<evidence type="ECO:0000313" key="4">
    <source>
        <dbReference type="Proteomes" id="UP000728032"/>
    </source>
</evidence>
<dbReference type="SUPFAM" id="SSF111469">
    <property type="entry name" value="Geminin coiled-coil domain"/>
    <property type="match status" value="1"/>
</dbReference>
<dbReference type="Proteomes" id="UP000728032">
    <property type="component" value="Unassembled WGS sequence"/>
</dbReference>
<feature type="coiled-coil region" evidence="1">
    <location>
        <begin position="35"/>
        <end position="76"/>
    </location>
</feature>
<dbReference type="OrthoDB" id="10657916at2759"/>
<evidence type="ECO:0000313" key="3">
    <source>
        <dbReference type="EMBL" id="CAD7644336.1"/>
    </source>
</evidence>
<dbReference type="EMBL" id="OC916456">
    <property type="protein sequence ID" value="CAD7644336.1"/>
    <property type="molecule type" value="Genomic_DNA"/>
</dbReference>
<keyword evidence="4" id="KW-1185">Reference proteome</keyword>
<accession>A0A7R9LMH6</accession>
<dbReference type="EMBL" id="CAJPVJ010001631">
    <property type="protein sequence ID" value="CAG2165064.1"/>
    <property type="molecule type" value="Genomic_DNA"/>
</dbReference>
<evidence type="ECO:0000256" key="2">
    <source>
        <dbReference type="SAM" id="MobiDB-lite"/>
    </source>
</evidence>
<dbReference type="AlphaFoldDB" id="A0A7R9LMH6"/>
<organism evidence="3">
    <name type="scientific">Oppiella nova</name>
    <dbReference type="NCBI Taxonomy" id="334625"/>
    <lineage>
        <taxon>Eukaryota</taxon>
        <taxon>Metazoa</taxon>
        <taxon>Ecdysozoa</taxon>
        <taxon>Arthropoda</taxon>
        <taxon>Chelicerata</taxon>
        <taxon>Arachnida</taxon>
        <taxon>Acari</taxon>
        <taxon>Acariformes</taxon>
        <taxon>Sarcoptiformes</taxon>
        <taxon>Oribatida</taxon>
        <taxon>Brachypylina</taxon>
        <taxon>Oppioidea</taxon>
        <taxon>Oppiidae</taxon>
        <taxon>Oppiella</taxon>
    </lineage>
</organism>
<keyword evidence="1" id="KW-0175">Coiled coil</keyword>
<protein>
    <submittedName>
        <fullName evidence="3">Uncharacterized protein</fullName>
    </submittedName>
</protein>
<dbReference type="Gene3D" id="1.20.5.1180">
    <property type="entry name" value="Geminin coiled-coil domain"/>
    <property type="match status" value="1"/>
</dbReference>
<reference evidence="3" key="1">
    <citation type="submission" date="2020-11" db="EMBL/GenBank/DDBJ databases">
        <authorList>
            <person name="Tran Van P."/>
        </authorList>
    </citation>
    <scope>NUCLEOTIDE SEQUENCE</scope>
</reference>